<dbReference type="Gene3D" id="3.30.40.10">
    <property type="entry name" value="Zinc/RING finger domain, C3HC4 (zinc finger)"/>
    <property type="match status" value="1"/>
</dbReference>
<feature type="transmembrane region" description="Helical" evidence="8">
    <location>
        <begin position="977"/>
        <end position="996"/>
    </location>
</feature>
<feature type="coiled-coil region" evidence="6">
    <location>
        <begin position="1194"/>
        <end position="1264"/>
    </location>
</feature>
<feature type="compositionally biased region" description="Acidic residues" evidence="7">
    <location>
        <begin position="1499"/>
        <end position="1520"/>
    </location>
</feature>
<accession>A0ABN7SFD2</accession>
<dbReference type="Pfam" id="PF12678">
    <property type="entry name" value="zf-rbx1"/>
    <property type="match status" value="1"/>
</dbReference>
<feature type="transmembrane region" description="Helical" evidence="8">
    <location>
        <begin position="878"/>
        <end position="901"/>
    </location>
</feature>
<sequence>MSYERQAISLPNLIAEDLIPEYVSSSSDESNGSDDVFDTFDERNEIEFFSIMKQRKSDDINECFGEDILTSSTSNYNSASATSALETAYLDIPEDCEHFEFLRGSTNASEPELLEVLPQNAMELKKDPEKKKKELYISLAELEKLSLEENDAEFEECAEIFKLKTWNHVSLWKWDVDCDICAICRVVVTEPCLKCQSSGKGADECAVVWGECNHSYHNCCMSRWVNSAGSGNSPTSENWPFSDLGQLQYLVEYLSTETIKFSNFNGTWESLFTPEVVVDINGVMTWLGRSTAGKIWNLSGFYGRIKRLVAYLEIGAVTAAVNEIQSFTLFEILAQLGNVDYAEAISSYCMGNPLSAAFISLVFNDTNSFQFAEFNALRDAINSDINDSDSNTIAVYAAEIVTGGLIGITESVGLSLPQETLTGYANAILFSLSSPNVTINEALSFLPKDVLLTGSLLFLTNKENFPQLWENFSNAVKRTSLIEWIEVSLKLLPEYNYLIITSASMASVFEISAGIQEFYFTPTSLLSEELAQLQISSISGNATLEFPKPPSGLLQGNTKLWGRADECLEVLIENIHGEYCLGTFPVALMGVVLPIELGVCVPDTCSDVDLNQIIHNGLEFVEDLLFSIDQLITPFAEINRTIAVPAEPKEYFRCHERSTRKERTKNDPLWSLAIAIVCIFSILCISCTLVDLFFDFFMPLTASPIEISRNPSKRPDDHLQGEENPAFSSEGLRQRRKDKHSVIERPEVKATPPPPLKAPKIPFYRHFVGFFSFFKNTAKLLDTNRGPRVIKSIDGIRAFSLSWVIWGHSIYYAAGEWDNLLFLESAFVDPFYQHISNAIFAVDSFFMLSGFLTAYLLIKKFEKNSSCGFFVQLYAHRYFRITLVYLIIILLYMGLLGRYGIGARVHWRSDKLVKQCEDWWWRNILYVTNLIRNCDEKGDCRVSSCLGHSWYLSNDMQFFVFGVPLIYILSKFPRVGLGVWIGILLTNISYLIWVAVAKDVTTIQSSYVALSGPVYTAYWNLYYNPPWSRVGPYAVGVIGGWFLIYYRKTSRKVNRWLMFGLWIFFAGCSLGLIYGKIPMEKDPEKYMNSPRDVMYIVFDRIIWAAAVYFVLFACEMKSAGPIKSILEWRGFVVISKLSYVMYLLHPILQTSFYGNQLTMAPREAPCNQWCARAMLREQAEAGRILVSLDTQNELNNAQRLRSVLSEERDRLNQMTETQRTTYEQYRNSYIRELKISEKRREDENARYKKKIASLKSELAALEQALADHGIPKDGDKSVEESNSINEGSVDLSEIGPCIHSADGDHPHFEFSEADSFDSAELESFEAEEKTLYRRRSFESKQQKLKEREEKKREEEKQKKKEKKQNEQPPKRKTKSQTKKKTNMSRNNNRCKSRSCYESRAVMKENLRAGRNLSDGRVFEFCEYETGLKCIRTLEEERKEFEEIFETQKKMHKKAVKEFVDMIKLSEELKNKLDKKLKKLQRKSTKPLPSFDNSSSSPSEESEEEEEETFLLEESEVETLEEITPPEKPGRDAEDKEKGPCIHDPSGDHPLFEFSDASDFDSDHFEKYIDSSKVLYRTKKSKRN</sequence>
<keyword evidence="2" id="KW-0479">Metal-binding</keyword>
<gene>
    <name evidence="10" type="ORF">OKIOD_LOCUS7184</name>
</gene>
<evidence type="ECO:0000256" key="2">
    <source>
        <dbReference type="ARBA" id="ARBA00022723"/>
    </source>
</evidence>
<evidence type="ECO:0000313" key="10">
    <source>
        <dbReference type="EMBL" id="CAG5098391.1"/>
    </source>
</evidence>
<feature type="compositionally biased region" description="Basic and acidic residues" evidence="7">
    <location>
        <begin position="1337"/>
        <end position="1369"/>
    </location>
</feature>
<evidence type="ECO:0000256" key="3">
    <source>
        <dbReference type="ARBA" id="ARBA00022771"/>
    </source>
</evidence>
<keyword evidence="5" id="KW-0862">Zinc</keyword>
<evidence type="ECO:0000259" key="9">
    <source>
        <dbReference type="SMART" id="SM00703"/>
    </source>
</evidence>
<feature type="domain" description="Nose resistant-to-fluoxetine protein N-terminal" evidence="9">
    <location>
        <begin position="523"/>
        <end position="633"/>
    </location>
</feature>
<keyword evidence="3" id="KW-0863">Zinc-finger</keyword>
<name>A0ABN7SFD2_OIKDI</name>
<dbReference type="SMART" id="SM00703">
    <property type="entry name" value="NRF"/>
    <property type="match status" value="1"/>
</dbReference>
<dbReference type="InterPro" id="IPR002656">
    <property type="entry name" value="Acyl_transf_3_dom"/>
</dbReference>
<evidence type="ECO:0000256" key="5">
    <source>
        <dbReference type="ARBA" id="ARBA00022833"/>
    </source>
</evidence>
<keyword evidence="6" id="KW-0175">Coiled coil</keyword>
<feature type="transmembrane region" description="Helical" evidence="8">
    <location>
        <begin position="1056"/>
        <end position="1074"/>
    </location>
</feature>
<dbReference type="PANTHER" id="PTHR11161:SF0">
    <property type="entry name" value="O-ACYLTRANSFERASE LIKE PROTEIN"/>
    <property type="match status" value="1"/>
</dbReference>
<feature type="compositionally biased region" description="Basic and acidic residues" evidence="7">
    <location>
        <begin position="1527"/>
        <end position="1550"/>
    </location>
</feature>
<dbReference type="PANTHER" id="PTHR11161">
    <property type="entry name" value="O-ACYLTRANSFERASE"/>
    <property type="match status" value="1"/>
</dbReference>
<evidence type="ECO:0000256" key="4">
    <source>
        <dbReference type="ARBA" id="ARBA00022786"/>
    </source>
</evidence>
<organism evidence="10 11">
    <name type="scientific">Oikopleura dioica</name>
    <name type="common">Tunicate</name>
    <dbReference type="NCBI Taxonomy" id="34765"/>
    <lineage>
        <taxon>Eukaryota</taxon>
        <taxon>Metazoa</taxon>
        <taxon>Chordata</taxon>
        <taxon>Tunicata</taxon>
        <taxon>Appendicularia</taxon>
        <taxon>Copelata</taxon>
        <taxon>Oikopleuridae</taxon>
        <taxon>Oikopleura</taxon>
    </lineage>
</organism>
<feature type="transmembrane region" description="Helical" evidence="8">
    <location>
        <begin position="1094"/>
        <end position="1114"/>
    </location>
</feature>
<proteinExistence type="predicted"/>
<dbReference type="InterPro" id="IPR024766">
    <property type="entry name" value="Znf_RING_H2"/>
</dbReference>
<keyword evidence="8" id="KW-1133">Transmembrane helix</keyword>
<feature type="region of interest" description="Disordered" evidence="7">
    <location>
        <begin position="1337"/>
        <end position="1394"/>
    </location>
</feature>
<evidence type="ECO:0000256" key="7">
    <source>
        <dbReference type="SAM" id="MobiDB-lite"/>
    </source>
</evidence>
<evidence type="ECO:0000256" key="6">
    <source>
        <dbReference type="SAM" id="Coils"/>
    </source>
</evidence>
<feature type="transmembrane region" description="Helical" evidence="8">
    <location>
        <begin position="669"/>
        <end position="694"/>
    </location>
</feature>
<feature type="transmembrane region" description="Helical" evidence="8">
    <location>
        <begin position="834"/>
        <end position="858"/>
    </location>
</feature>
<feature type="compositionally biased region" description="Basic residues" evidence="7">
    <location>
        <begin position="1370"/>
        <end position="1392"/>
    </location>
</feature>
<reference evidence="10 11" key="1">
    <citation type="submission" date="2021-04" db="EMBL/GenBank/DDBJ databases">
        <authorList>
            <person name="Bliznina A."/>
        </authorList>
    </citation>
    <scope>NUCLEOTIDE SEQUENCE [LARGE SCALE GENOMIC DNA]</scope>
</reference>
<dbReference type="InterPro" id="IPR006621">
    <property type="entry name" value="Nose-resist-to-fluoxetine_N"/>
</dbReference>
<comment type="pathway">
    <text evidence="1">Protein modification; protein ubiquitination.</text>
</comment>
<feature type="region of interest" description="Disordered" evidence="7">
    <location>
        <begin position="1269"/>
        <end position="1315"/>
    </location>
</feature>
<evidence type="ECO:0000256" key="1">
    <source>
        <dbReference type="ARBA" id="ARBA00004906"/>
    </source>
</evidence>
<dbReference type="Proteomes" id="UP001158576">
    <property type="component" value="Chromosome XSR"/>
</dbReference>
<feature type="region of interest" description="Disordered" evidence="7">
    <location>
        <begin position="1477"/>
        <end position="1557"/>
    </location>
</feature>
<dbReference type="InterPro" id="IPR013083">
    <property type="entry name" value="Znf_RING/FYVE/PHD"/>
</dbReference>
<feature type="transmembrane region" description="Helical" evidence="8">
    <location>
        <begin position="1027"/>
        <end position="1044"/>
    </location>
</feature>
<keyword evidence="4" id="KW-0833">Ubl conjugation pathway</keyword>
<dbReference type="CDD" id="cd16466">
    <property type="entry name" value="RING-H2_RBX2"/>
    <property type="match status" value="1"/>
</dbReference>
<keyword evidence="8" id="KW-0472">Membrane</keyword>
<dbReference type="Pfam" id="PF01757">
    <property type="entry name" value="Acyl_transf_3"/>
    <property type="match status" value="1"/>
</dbReference>
<protein>
    <submittedName>
        <fullName evidence="10">Oidioi.mRNA.OKI2018_I69.XSR.g15626.t1.cds</fullName>
    </submittedName>
</protein>
<feature type="transmembrane region" description="Helical" evidence="8">
    <location>
        <begin position="1126"/>
        <end position="1144"/>
    </location>
</feature>
<dbReference type="SUPFAM" id="SSF57850">
    <property type="entry name" value="RING/U-box"/>
    <property type="match status" value="1"/>
</dbReference>
<keyword evidence="11" id="KW-1185">Reference proteome</keyword>
<evidence type="ECO:0000256" key="8">
    <source>
        <dbReference type="SAM" id="Phobius"/>
    </source>
</evidence>
<feature type="compositionally biased region" description="Basic and acidic residues" evidence="7">
    <location>
        <begin position="1269"/>
        <end position="1279"/>
    </location>
</feature>
<keyword evidence="8" id="KW-0812">Transmembrane</keyword>
<dbReference type="InterPro" id="IPR052728">
    <property type="entry name" value="O2_lipid_transport_reg"/>
</dbReference>
<evidence type="ECO:0000313" key="11">
    <source>
        <dbReference type="Proteomes" id="UP001158576"/>
    </source>
</evidence>
<feature type="region of interest" description="Disordered" evidence="7">
    <location>
        <begin position="708"/>
        <end position="754"/>
    </location>
</feature>
<feature type="compositionally biased region" description="Basic and acidic residues" evidence="7">
    <location>
        <begin position="1301"/>
        <end position="1310"/>
    </location>
</feature>
<dbReference type="EMBL" id="OU015569">
    <property type="protein sequence ID" value="CAG5098391.1"/>
    <property type="molecule type" value="Genomic_DNA"/>
</dbReference>